<reference evidence="15" key="2">
    <citation type="submission" date="2025-08" db="UniProtKB">
        <authorList>
            <consortium name="Ensembl"/>
        </authorList>
    </citation>
    <scope>IDENTIFICATION</scope>
</reference>
<feature type="signal peptide" evidence="12">
    <location>
        <begin position="1"/>
        <end position="20"/>
    </location>
</feature>
<keyword evidence="5" id="KW-0378">Hydrolase</keyword>
<evidence type="ECO:0000256" key="6">
    <source>
        <dbReference type="ARBA" id="ARBA00022807"/>
    </source>
</evidence>
<evidence type="ECO:0000259" key="13">
    <source>
        <dbReference type="SMART" id="SM00645"/>
    </source>
</evidence>
<dbReference type="Proteomes" id="UP000694547">
    <property type="component" value="Chromosome 5"/>
</dbReference>
<dbReference type="SMART" id="SM00645">
    <property type="entry name" value="Pept_C1"/>
    <property type="match status" value="1"/>
</dbReference>
<organism evidence="15 16">
    <name type="scientific">Peromyscus maniculatus bairdii</name>
    <name type="common">Prairie deer mouse</name>
    <dbReference type="NCBI Taxonomy" id="230844"/>
    <lineage>
        <taxon>Eukaryota</taxon>
        <taxon>Metazoa</taxon>
        <taxon>Chordata</taxon>
        <taxon>Craniata</taxon>
        <taxon>Vertebrata</taxon>
        <taxon>Euteleostomi</taxon>
        <taxon>Mammalia</taxon>
        <taxon>Eutheria</taxon>
        <taxon>Euarchontoglires</taxon>
        <taxon>Glires</taxon>
        <taxon>Rodentia</taxon>
        <taxon>Myomorpha</taxon>
        <taxon>Muroidea</taxon>
        <taxon>Cricetidae</taxon>
        <taxon>Neotominae</taxon>
        <taxon>Peromyscus</taxon>
    </lineage>
</organism>
<dbReference type="InterPro" id="IPR013201">
    <property type="entry name" value="Prot_inhib_I29"/>
</dbReference>
<proteinExistence type="inferred from homology"/>
<evidence type="ECO:0000256" key="3">
    <source>
        <dbReference type="ARBA" id="ARBA00022670"/>
    </source>
</evidence>
<evidence type="ECO:0000256" key="5">
    <source>
        <dbReference type="ARBA" id="ARBA00022801"/>
    </source>
</evidence>
<evidence type="ECO:0000256" key="8">
    <source>
        <dbReference type="ARBA" id="ARBA00023157"/>
    </source>
</evidence>
<evidence type="ECO:0000256" key="2">
    <source>
        <dbReference type="ARBA" id="ARBA00008455"/>
    </source>
</evidence>
<dbReference type="InterPro" id="IPR000668">
    <property type="entry name" value="Peptidase_C1A_C"/>
</dbReference>
<reference evidence="15 16" key="1">
    <citation type="submission" date="2018-10" db="EMBL/GenBank/DDBJ databases">
        <title>Improved assembly of the deer mouse Peromyscus maniculatus genome.</title>
        <authorList>
            <person name="Lassance J.-M."/>
            <person name="Hoekstra H.E."/>
        </authorList>
    </citation>
    <scope>NUCLEOTIDE SEQUENCE [LARGE SCALE GENOMIC DNA]</scope>
</reference>
<keyword evidence="10" id="KW-0458">Lysosome</keyword>
<dbReference type="Ensembl" id="ENSPEMT00000040707.1">
    <property type="protein sequence ID" value="ENSPEMP00000031483.1"/>
    <property type="gene ID" value="ENSPEMG00000026728.1"/>
</dbReference>
<comment type="similarity">
    <text evidence="2">Belongs to the peptidase C1 family.</text>
</comment>
<feature type="chain" id="PRO_5034184596" evidence="12">
    <location>
        <begin position="21"/>
        <end position="334"/>
    </location>
</feature>
<dbReference type="PANTHER" id="PTHR12411">
    <property type="entry name" value="CYSTEINE PROTEASE FAMILY C1-RELATED"/>
    <property type="match status" value="1"/>
</dbReference>
<dbReference type="CDD" id="cd02248">
    <property type="entry name" value="Peptidase_C1A"/>
    <property type="match status" value="1"/>
</dbReference>
<keyword evidence="9" id="KW-0325">Glycoprotein</keyword>
<evidence type="ECO:0000256" key="1">
    <source>
        <dbReference type="ARBA" id="ARBA00004371"/>
    </source>
</evidence>
<dbReference type="GO" id="GO:0005615">
    <property type="term" value="C:extracellular space"/>
    <property type="evidence" value="ECO:0007669"/>
    <property type="project" value="UniProtKB-ARBA"/>
</dbReference>
<comment type="subcellular location">
    <subcellularLocation>
        <location evidence="1">Lysosome</location>
    </subcellularLocation>
</comment>
<sequence>MTSAVFLVILCIGIMSGASAHDPSLDAEWEKWKMDYEKSYSLEEEAMRRTVWEKNLKIIKDHNGENGLGKNGYTMEMNGFGDMTGEEFKDMMVNFPIQPHNKRKSIWKRAVGCWLPKFVDWRKKGYMTPVRNQGKCGSCWAFTVAGAIEGQMYHKTGKVTPLSVQNLVDCSRPHGNNGCASGNTYNAFQYVLHNGGIEAEATYPYERKEWKCRYRPARSAAKIKAFFVLPEGEDILMDAVANKGPIAVSIDAFHDSFLFYRTGIYHEPNCSSSVVNHAVLVVGYGHEGDEMDGNKYWLIKNSWGKKWGLKGYMKLAKDWNNLCQISSYAQYPIV</sequence>
<evidence type="ECO:0000313" key="16">
    <source>
        <dbReference type="Proteomes" id="UP000694547"/>
    </source>
</evidence>
<keyword evidence="7" id="KW-0865">Zymogen</keyword>
<gene>
    <name evidence="15" type="primary">LOC102923527</name>
</gene>
<dbReference type="PROSITE" id="PS00640">
    <property type="entry name" value="THIOL_PROTEASE_ASN"/>
    <property type="match status" value="1"/>
</dbReference>
<dbReference type="InterPro" id="IPR000169">
    <property type="entry name" value="Pept_cys_AS"/>
</dbReference>
<accession>A0A8C8UF46</accession>
<dbReference type="InterPro" id="IPR038765">
    <property type="entry name" value="Papain-like_cys_pep_sf"/>
</dbReference>
<evidence type="ECO:0000259" key="14">
    <source>
        <dbReference type="SMART" id="SM00848"/>
    </source>
</evidence>
<evidence type="ECO:0000256" key="9">
    <source>
        <dbReference type="ARBA" id="ARBA00023180"/>
    </source>
</evidence>
<dbReference type="SUPFAM" id="SSF54001">
    <property type="entry name" value="Cysteine proteinases"/>
    <property type="match status" value="1"/>
</dbReference>
<dbReference type="GO" id="GO:0006508">
    <property type="term" value="P:proteolysis"/>
    <property type="evidence" value="ECO:0007669"/>
    <property type="project" value="UniProtKB-KW"/>
</dbReference>
<evidence type="ECO:0000256" key="11">
    <source>
        <dbReference type="ARBA" id="ARBA00061596"/>
    </source>
</evidence>
<dbReference type="InterPro" id="IPR025661">
    <property type="entry name" value="Pept_asp_AS"/>
</dbReference>
<dbReference type="InterPro" id="IPR039417">
    <property type="entry name" value="Peptidase_C1A_papain-like"/>
</dbReference>
<evidence type="ECO:0000256" key="10">
    <source>
        <dbReference type="ARBA" id="ARBA00023228"/>
    </source>
</evidence>
<dbReference type="InterPro" id="IPR025660">
    <property type="entry name" value="Pept_his_AS"/>
</dbReference>
<dbReference type="Gene3D" id="3.90.70.10">
    <property type="entry name" value="Cysteine proteinases"/>
    <property type="match status" value="1"/>
</dbReference>
<feature type="domain" description="Cathepsin propeptide inhibitor" evidence="14">
    <location>
        <begin position="29"/>
        <end position="88"/>
    </location>
</feature>
<keyword evidence="8" id="KW-1015">Disulfide bond</keyword>
<dbReference type="FunFam" id="3.90.70.10:FF:000006">
    <property type="entry name" value="Cathepsin S"/>
    <property type="match status" value="1"/>
</dbReference>
<evidence type="ECO:0000313" key="15">
    <source>
        <dbReference type="Ensembl" id="ENSPEMP00000031483.1"/>
    </source>
</evidence>
<dbReference type="FunFam" id="1.10.287.2250:FF:000003">
    <property type="entry name" value="Cathepsin L"/>
    <property type="match status" value="1"/>
</dbReference>
<evidence type="ECO:0000256" key="4">
    <source>
        <dbReference type="ARBA" id="ARBA00022729"/>
    </source>
</evidence>
<dbReference type="PRINTS" id="PR00705">
    <property type="entry name" value="PAPAIN"/>
</dbReference>
<dbReference type="Pfam" id="PF00112">
    <property type="entry name" value="Peptidase_C1"/>
    <property type="match status" value="1"/>
</dbReference>
<evidence type="ECO:0000256" key="12">
    <source>
        <dbReference type="SAM" id="SignalP"/>
    </source>
</evidence>
<dbReference type="Pfam" id="PF08246">
    <property type="entry name" value="Inhibitor_I29"/>
    <property type="match status" value="1"/>
</dbReference>
<dbReference type="AlphaFoldDB" id="A0A8C8UF46"/>
<dbReference type="SMART" id="SM00848">
    <property type="entry name" value="Inhibitor_I29"/>
    <property type="match status" value="1"/>
</dbReference>
<dbReference type="GO" id="GO:0005764">
    <property type="term" value="C:lysosome"/>
    <property type="evidence" value="ECO:0007669"/>
    <property type="project" value="UniProtKB-SubCell"/>
</dbReference>
<dbReference type="GeneTree" id="ENSGT00940000153321"/>
<dbReference type="GO" id="GO:0008234">
    <property type="term" value="F:cysteine-type peptidase activity"/>
    <property type="evidence" value="ECO:0007669"/>
    <property type="project" value="UniProtKB-KW"/>
</dbReference>
<dbReference type="InterPro" id="IPR013128">
    <property type="entry name" value="Peptidase_C1A"/>
</dbReference>
<reference evidence="15" key="3">
    <citation type="submission" date="2025-09" db="UniProtKB">
        <authorList>
            <consortium name="Ensembl"/>
        </authorList>
    </citation>
    <scope>IDENTIFICATION</scope>
</reference>
<name>A0A8C8UF46_PERMB</name>
<comment type="similarity">
    <text evidence="11">To the propeptide regions of cysteine proteases.</text>
</comment>
<dbReference type="PROSITE" id="PS00639">
    <property type="entry name" value="THIOL_PROTEASE_HIS"/>
    <property type="match status" value="1"/>
</dbReference>
<keyword evidence="16" id="KW-1185">Reference proteome</keyword>
<protein>
    <submittedName>
        <fullName evidence="15">Cathepsin Q-like</fullName>
    </submittedName>
</protein>
<evidence type="ECO:0000256" key="7">
    <source>
        <dbReference type="ARBA" id="ARBA00023145"/>
    </source>
</evidence>
<keyword evidence="4 12" id="KW-0732">Signal</keyword>
<keyword evidence="6" id="KW-0788">Thiol protease</keyword>
<feature type="domain" description="Peptidase C1A papain C-terminal" evidence="13">
    <location>
        <begin position="115"/>
        <end position="333"/>
    </location>
</feature>
<keyword evidence="3" id="KW-0645">Protease</keyword>
<dbReference type="PROSITE" id="PS00139">
    <property type="entry name" value="THIOL_PROTEASE_CYS"/>
    <property type="match status" value="1"/>
</dbReference>